<dbReference type="EMBL" id="AK124777">
    <property type="protein sequence ID" value="BAC85943.1"/>
    <property type="molecule type" value="mRNA"/>
</dbReference>
<dbReference type="AlphaFoldDB" id="Q6ZVB9"/>
<feature type="compositionally biased region" description="Pro residues" evidence="1">
    <location>
        <begin position="1"/>
        <end position="10"/>
    </location>
</feature>
<evidence type="ECO:0000256" key="1">
    <source>
        <dbReference type="SAM" id="MobiDB-lite"/>
    </source>
</evidence>
<dbReference type="PeptideAtlas" id="Q6ZVB9"/>
<accession>Q6ZVB9</accession>
<organism evidence="2">
    <name type="scientific">Homo sapiens</name>
    <name type="common">Human</name>
    <dbReference type="NCBI Taxonomy" id="9606"/>
    <lineage>
        <taxon>Eukaryota</taxon>
        <taxon>Metazoa</taxon>
        <taxon>Chordata</taxon>
        <taxon>Craniata</taxon>
        <taxon>Vertebrata</taxon>
        <taxon>Euteleostomi</taxon>
        <taxon>Mammalia</taxon>
        <taxon>Eutheria</taxon>
        <taxon>Euarchontoglires</taxon>
        <taxon>Primates</taxon>
        <taxon>Haplorrhini</taxon>
        <taxon>Catarrhini</taxon>
        <taxon>Hominidae</taxon>
        <taxon>Homo</taxon>
    </lineage>
</organism>
<feature type="compositionally biased region" description="Basic residues" evidence="1">
    <location>
        <begin position="77"/>
        <end position="89"/>
    </location>
</feature>
<feature type="compositionally biased region" description="Basic residues" evidence="1">
    <location>
        <begin position="165"/>
        <end position="189"/>
    </location>
</feature>
<name>Q6ZVB9_HUMAN</name>
<sequence>MPRSLRPPCPGSTLRWLPGGRTPFPHHVSCQPRRSSGEREAEAQSGAAPPGPSPLPPPPPHPIPSSTTSAQAWLLAKSRHRGRRGRGKRMIPPQNGVSRKKRECRARRDSWGRGAPAGPAEGRRNGLSEGQAEGRTPTVDPSYAPCRGGAGRRRCTRLPAACGRRSPRARGSRKPRSSRTRGPGKKRRGPQPASLAPPRFPPQSGVPLRL</sequence>
<evidence type="ECO:0000313" key="2">
    <source>
        <dbReference type="EMBL" id="BAC85943.1"/>
    </source>
</evidence>
<feature type="region of interest" description="Disordered" evidence="1">
    <location>
        <begin position="1"/>
        <end position="210"/>
    </location>
</feature>
<reference evidence="2" key="1">
    <citation type="submission" date="2003-07" db="EMBL/GenBank/DDBJ databases">
        <title>NEDO human cDNA sequencing project.</title>
        <authorList>
            <person name="Kawakami B."/>
            <person name="Sugiyama A."/>
            <person name="Takemoto M."/>
            <person name="Sugiyama T."/>
            <person name="Irie R."/>
            <person name="Otsuki T."/>
            <person name="Sato H."/>
            <person name="Ota T."/>
            <person name="Wakamatsu A."/>
            <person name="Ishii S."/>
            <person name="Yamamoto J."/>
            <person name="Isono Y."/>
            <person name="Kawai-Hio Y."/>
            <person name="Saito K."/>
            <person name="Nishikawa T."/>
            <person name="Kimura K."/>
            <person name="Yamashita H."/>
            <person name="Matsuo K."/>
            <person name="Nakamura Y."/>
            <person name="Sekine M."/>
            <person name="Kikuchi H."/>
            <person name="Kanda K."/>
            <person name="Wagatsuma M."/>
            <person name="Murakawa K."/>
            <person name="Kanehori K."/>
            <person name="Takahashi-Fujii A."/>
            <person name="Oshima A."/>
            <person name="Suzuki Y."/>
            <person name="Sugano S."/>
            <person name="Nagahari K."/>
            <person name="Masuho Y."/>
            <person name="Nagai K."/>
            <person name="Isogai T."/>
        </authorList>
    </citation>
    <scope>NUCLEOTIDE SEQUENCE</scope>
    <source>
        <tissue evidence="2">Brain</tissue>
    </source>
</reference>
<proteinExistence type="evidence at transcript level"/>
<feature type="compositionally biased region" description="Pro residues" evidence="1">
    <location>
        <begin position="49"/>
        <end position="63"/>
    </location>
</feature>
<protein>
    <submittedName>
        <fullName evidence="2">cDNA FLJ42787 fis, clone BRAWH3006792</fullName>
    </submittedName>
</protein>